<dbReference type="RefSeq" id="WP_272019214.1">
    <property type="nucleotide sequence ID" value="NZ_JAQLKE010000041.1"/>
</dbReference>
<accession>A0AB35IRL0</accession>
<protein>
    <submittedName>
        <fullName evidence="2">Uncharacterized protein</fullName>
    </submittedName>
</protein>
<organism evidence="2 3">
    <name type="scientific">Thomasclavelia ramosa</name>
    <dbReference type="NCBI Taxonomy" id="1547"/>
    <lineage>
        <taxon>Bacteria</taxon>
        <taxon>Bacillati</taxon>
        <taxon>Bacillota</taxon>
        <taxon>Erysipelotrichia</taxon>
        <taxon>Erysipelotrichales</taxon>
        <taxon>Coprobacillaceae</taxon>
        <taxon>Thomasclavelia</taxon>
    </lineage>
</organism>
<dbReference type="Proteomes" id="UP001211987">
    <property type="component" value="Unassembled WGS sequence"/>
</dbReference>
<dbReference type="AlphaFoldDB" id="A0AB35IRL0"/>
<keyword evidence="1" id="KW-0472">Membrane</keyword>
<keyword evidence="1" id="KW-1133">Transmembrane helix</keyword>
<dbReference type="EMBL" id="JAQLKE010000041">
    <property type="protein sequence ID" value="MDB7085475.1"/>
    <property type="molecule type" value="Genomic_DNA"/>
</dbReference>
<keyword evidence="1" id="KW-0812">Transmembrane</keyword>
<reference evidence="2" key="1">
    <citation type="submission" date="2023-01" db="EMBL/GenBank/DDBJ databases">
        <title>Human gut microbiome strain richness.</title>
        <authorList>
            <person name="Chen-Liaw A."/>
        </authorList>
    </citation>
    <scope>NUCLEOTIDE SEQUENCE</scope>
    <source>
        <strain evidence="2">1001217st2_G6_1001217B_191108</strain>
    </source>
</reference>
<gene>
    <name evidence="2" type="ORF">PM738_16830</name>
</gene>
<evidence type="ECO:0000256" key="1">
    <source>
        <dbReference type="SAM" id="Phobius"/>
    </source>
</evidence>
<name>A0AB35IRL0_9FIRM</name>
<proteinExistence type="predicted"/>
<feature type="transmembrane region" description="Helical" evidence="1">
    <location>
        <begin position="12"/>
        <end position="31"/>
    </location>
</feature>
<evidence type="ECO:0000313" key="2">
    <source>
        <dbReference type="EMBL" id="MDB7085475.1"/>
    </source>
</evidence>
<evidence type="ECO:0000313" key="3">
    <source>
        <dbReference type="Proteomes" id="UP001211987"/>
    </source>
</evidence>
<comment type="caution">
    <text evidence="2">The sequence shown here is derived from an EMBL/GenBank/DDBJ whole genome shotgun (WGS) entry which is preliminary data.</text>
</comment>
<sequence length="238" mass="27060">MENTKKKSKAKKIISLGIILCLVGGLIYYIFNKSAHPGFPEMPSPNINTNTYEDLTYAQSNDFVGVCQTYDSGNKLYWTIYDTLNGSVSEADAAFRNGDFSPDKPIKTYTETIKTITKLTFKQNYEKEEEIIKEQQFMQENLGEHFSNQIKEGLKEDYWVAATYDVNSLTAQYDIAFYRNDFDVSNPGLQAVLSYFGFDACYDEATVSFDPEKFVHSTNNFGSRFKGAFNNMIDDGVD</sequence>